<dbReference type="GO" id="GO:1905706">
    <property type="term" value="P:regulation of mitochondrial ATP synthesis coupled proton transport"/>
    <property type="evidence" value="ECO:0007669"/>
    <property type="project" value="TreeGrafter"/>
</dbReference>
<dbReference type="InterPro" id="IPR026170">
    <property type="entry name" value="FAM173A/B"/>
</dbReference>
<dbReference type="EMBL" id="JAACNH010000005">
    <property type="protein sequence ID" value="KAG8442629.1"/>
    <property type="molecule type" value="Genomic_DNA"/>
</dbReference>
<gene>
    <name evidence="6" type="ORF">GDO86_011422</name>
</gene>
<dbReference type="GO" id="GO:0005739">
    <property type="term" value="C:mitochondrion"/>
    <property type="evidence" value="ECO:0007669"/>
    <property type="project" value="TreeGrafter"/>
</dbReference>
<accession>A0A8T2JBP7</accession>
<sequence length="110" mass="11628">MSKSVCNESSEITGHFVEPNTVISKKQKWGLVVTGVVGGTLVALYAVVTPFVAPALRKVCLPYVPATTTQVENVLKILQFRSGPVVDIGSGDGRIVIAAAKKASKLWAMS</sequence>
<evidence type="ECO:0000256" key="1">
    <source>
        <dbReference type="ARBA" id="ARBA00010633"/>
    </source>
</evidence>
<dbReference type="Proteomes" id="UP000812440">
    <property type="component" value="Chromosome 6"/>
</dbReference>
<dbReference type="InterPro" id="IPR029063">
    <property type="entry name" value="SAM-dependent_MTases_sf"/>
</dbReference>
<reference evidence="6" key="1">
    <citation type="thesis" date="2020" institute="ProQuest LLC" country="789 East Eisenhower Parkway, Ann Arbor, MI, USA">
        <title>Comparative Genomics and Chromosome Evolution.</title>
        <authorList>
            <person name="Mudd A.B."/>
        </authorList>
    </citation>
    <scope>NUCLEOTIDE SEQUENCE</scope>
    <source>
        <strain evidence="6">Female2</strain>
        <tissue evidence="6">Blood</tissue>
    </source>
</reference>
<evidence type="ECO:0000313" key="6">
    <source>
        <dbReference type="EMBL" id="KAG8442629.1"/>
    </source>
</evidence>
<dbReference type="GO" id="GO:0032259">
    <property type="term" value="P:methylation"/>
    <property type="evidence" value="ECO:0007669"/>
    <property type="project" value="UniProtKB-KW"/>
</dbReference>
<keyword evidence="5" id="KW-1133">Transmembrane helix</keyword>
<keyword evidence="5" id="KW-0472">Membrane</keyword>
<dbReference type="OrthoDB" id="66144at2759"/>
<dbReference type="SUPFAM" id="SSF53335">
    <property type="entry name" value="S-adenosyl-L-methionine-dependent methyltransferases"/>
    <property type="match status" value="1"/>
</dbReference>
<keyword evidence="7" id="KW-1185">Reference proteome</keyword>
<dbReference type="GO" id="GO:0016279">
    <property type="term" value="F:protein-lysine N-methyltransferase activity"/>
    <property type="evidence" value="ECO:0007669"/>
    <property type="project" value="InterPro"/>
</dbReference>
<protein>
    <submittedName>
        <fullName evidence="6">Uncharacterized protein</fullName>
    </submittedName>
</protein>
<evidence type="ECO:0000256" key="3">
    <source>
        <dbReference type="ARBA" id="ARBA00022679"/>
    </source>
</evidence>
<name>A0A8T2JBP7_9PIPI</name>
<dbReference type="PANTHER" id="PTHR13610">
    <property type="entry name" value="METHYLTRANSFERASE DOMAIN-CONTAINING PROTEIN"/>
    <property type="match status" value="1"/>
</dbReference>
<evidence type="ECO:0000313" key="7">
    <source>
        <dbReference type="Proteomes" id="UP000812440"/>
    </source>
</evidence>
<organism evidence="6 7">
    <name type="scientific">Hymenochirus boettgeri</name>
    <name type="common">Congo dwarf clawed frog</name>
    <dbReference type="NCBI Taxonomy" id="247094"/>
    <lineage>
        <taxon>Eukaryota</taxon>
        <taxon>Metazoa</taxon>
        <taxon>Chordata</taxon>
        <taxon>Craniata</taxon>
        <taxon>Vertebrata</taxon>
        <taxon>Euteleostomi</taxon>
        <taxon>Amphibia</taxon>
        <taxon>Batrachia</taxon>
        <taxon>Anura</taxon>
        <taxon>Pipoidea</taxon>
        <taxon>Pipidae</taxon>
        <taxon>Pipinae</taxon>
        <taxon>Hymenochirus</taxon>
    </lineage>
</organism>
<keyword evidence="4" id="KW-0949">S-adenosyl-L-methionine</keyword>
<keyword evidence="2" id="KW-0489">Methyltransferase</keyword>
<proteinExistence type="inferred from homology"/>
<keyword evidence="5" id="KW-0812">Transmembrane</keyword>
<dbReference type="AlphaFoldDB" id="A0A8T2JBP7"/>
<dbReference type="Gene3D" id="3.40.50.150">
    <property type="entry name" value="Vaccinia Virus protein VP39"/>
    <property type="match status" value="1"/>
</dbReference>
<dbReference type="PANTHER" id="PTHR13610:SF8">
    <property type="entry name" value="ATP SYNTHASE SUBUNIT C LYSINE N-METHYLTRANSFERASE"/>
    <property type="match status" value="1"/>
</dbReference>
<keyword evidence="3" id="KW-0808">Transferase</keyword>
<comment type="caution">
    <text evidence="6">The sequence shown here is derived from an EMBL/GenBank/DDBJ whole genome shotgun (WGS) entry which is preliminary data.</text>
</comment>
<feature type="transmembrane region" description="Helical" evidence="5">
    <location>
        <begin position="29"/>
        <end position="48"/>
    </location>
</feature>
<evidence type="ECO:0000256" key="4">
    <source>
        <dbReference type="ARBA" id="ARBA00022691"/>
    </source>
</evidence>
<evidence type="ECO:0000256" key="5">
    <source>
        <dbReference type="SAM" id="Phobius"/>
    </source>
</evidence>
<evidence type="ECO:0000256" key="2">
    <source>
        <dbReference type="ARBA" id="ARBA00022603"/>
    </source>
</evidence>
<comment type="similarity">
    <text evidence="1">Belongs to the ANT/ATPSC lysine N-methyltransferase family.</text>
</comment>